<evidence type="ECO:0000256" key="7">
    <source>
        <dbReference type="ARBA" id="ARBA00022553"/>
    </source>
</evidence>
<dbReference type="FunFam" id="3.30.1520.10:FF:000015">
    <property type="entry name" value="Sorting nexin 1"/>
    <property type="match status" value="1"/>
</dbReference>
<evidence type="ECO:0000256" key="5">
    <source>
        <dbReference type="ARBA" id="ARBA00020434"/>
    </source>
</evidence>
<dbReference type="PANTHER" id="PTHR10555:SF129">
    <property type="entry name" value="SORTING NEXIN-1"/>
    <property type="match status" value="1"/>
</dbReference>
<evidence type="ECO:0000256" key="1">
    <source>
        <dbReference type="ARBA" id="ARBA00004469"/>
    </source>
</evidence>
<dbReference type="PROSITE" id="PS50195">
    <property type="entry name" value="PX"/>
    <property type="match status" value="2"/>
</dbReference>
<evidence type="ECO:0000256" key="4">
    <source>
        <dbReference type="ARBA" id="ARBA00010883"/>
    </source>
</evidence>
<gene>
    <name evidence="18" type="ORF">Baya_0368</name>
</gene>
<dbReference type="SUPFAM" id="SSF64268">
    <property type="entry name" value="PX domain"/>
    <property type="match status" value="2"/>
</dbReference>
<evidence type="ECO:0000256" key="8">
    <source>
        <dbReference type="ARBA" id="ARBA00022753"/>
    </source>
</evidence>
<evidence type="ECO:0000256" key="3">
    <source>
        <dbReference type="ARBA" id="ARBA00004546"/>
    </source>
</evidence>
<evidence type="ECO:0000256" key="15">
    <source>
        <dbReference type="SAM" id="Coils"/>
    </source>
</evidence>
<keyword evidence="13" id="KW-0472">Membrane</keyword>
<keyword evidence="12" id="KW-0446">Lipid-binding</keyword>
<feature type="compositionally biased region" description="Basic and acidic residues" evidence="16">
    <location>
        <begin position="143"/>
        <end position="162"/>
    </location>
</feature>
<feature type="coiled-coil region" evidence="15">
    <location>
        <begin position="625"/>
        <end position="652"/>
    </location>
</feature>
<reference evidence="18 19" key="1">
    <citation type="journal article" date="2019" name="Genome Biol. Evol.">
        <title>Whole-Genome Sequencing of the Giant Devil Catfish, Bagarius yarrelli.</title>
        <authorList>
            <person name="Jiang W."/>
            <person name="Lv Y."/>
            <person name="Cheng L."/>
            <person name="Yang K."/>
            <person name="Chao B."/>
            <person name="Wang X."/>
            <person name="Li Y."/>
            <person name="Pan X."/>
            <person name="You X."/>
            <person name="Zhang Y."/>
            <person name="Yang J."/>
            <person name="Li J."/>
            <person name="Zhang X."/>
            <person name="Liu S."/>
            <person name="Sun C."/>
            <person name="Yang J."/>
            <person name="Shi Q."/>
        </authorList>
    </citation>
    <scope>NUCLEOTIDE SEQUENCE [LARGE SCALE GENOMIC DNA]</scope>
    <source>
        <strain evidence="18">JWS20170419001</strain>
        <tissue evidence="18">Muscle</tissue>
    </source>
</reference>
<dbReference type="Gene3D" id="1.20.1270.60">
    <property type="entry name" value="Arfaptin homology (AH) domain/BAR domain"/>
    <property type="match status" value="1"/>
</dbReference>
<feature type="compositionally biased region" description="Acidic residues" evidence="16">
    <location>
        <begin position="14"/>
        <end position="34"/>
    </location>
</feature>
<dbReference type="Pfam" id="PF00787">
    <property type="entry name" value="PX"/>
    <property type="match status" value="2"/>
</dbReference>
<dbReference type="InterPro" id="IPR001683">
    <property type="entry name" value="PX_dom"/>
</dbReference>
<dbReference type="OrthoDB" id="271164at2759"/>
<keyword evidence="14" id="KW-0966">Cell projection</keyword>
<feature type="domain" description="PX" evidence="17">
    <location>
        <begin position="322"/>
        <end position="451"/>
    </location>
</feature>
<dbReference type="Proteomes" id="UP000319801">
    <property type="component" value="Unassembled WGS sequence"/>
</dbReference>
<dbReference type="InterPro" id="IPR036871">
    <property type="entry name" value="PX_dom_sf"/>
</dbReference>
<feature type="compositionally biased region" description="Basic and acidic residues" evidence="16">
    <location>
        <begin position="203"/>
        <end position="213"/>
    </location>
</feature>
<feature type="domain" description="PX" evidence="17">
    <location>
        <begin position="641"/>
        <end position="747"/>
    </location>
</feature>
<evidence type="ECO:0000256" key="14">
    <source>
        <dbReference type="ARBA" id="ARBA00023273"/>
    </source>
</evidence>
<dbReference type="AlphaFoldDB" id="A0A556TI21"/>
<evidence type="ECO:0000313" key="18">
    <source>
        <dbReference type="EMBL" id="TSK13494.1"/>
    </source>
</evidence>
<keyword evidence="10" id="KW-0007">Acetylation</keyword>
<feature type="compositionally biased region" description="Polar residues" evidence="16">
    <location>
        <begin position="248"/>
        <end position="257"/>
    </location>
</feature>
<dbReference type="GO" id="GO:0030027">
    <property type="term" value="C:lamellipodium"/>
    <property type="evidence" value="ECO:0007669"/>
    <property type="project" value="UniProtKB-SubCell"/>
</dbReference>
<comment type="subcellular location">
    <subcellularLocation>
        <location evidence="2">Cell projection</location>
        <location evidence="2">Lamellipodium</location>
    </subcellularLocation>
    <subcellularLocation>
        <location evidence="1">Early endosome membrane</location>
        <topology evidence="1">Peripheral membrane protein</topology>
        <orientation evidence="1">Cytoplasmic side</orientation>
    </subcellularLocation>
    <subcellularLocation>
        <location evidence="3">Golgi apparatus</location>
        <location evidence="3">trans-Golgi network membrane</location>
        <topology evidence="3">Peripheral membrane protein</topology>
        <orientation evidence="3">Cytoplasmic side</orientation>
    </subcellularLocation>
</comment>
<keyword evidence="8" id="KW-0967">Endosome</keyword>
<evidence type="ECO:0000259" key="17">
    <source>
        <dbReference type="PROSITE" id="PS50195"/>
    </source>
</evidence>
<dbReference type="InterPro" id="IPR015404">
    <property type="entry name" value="Vps5_C"/>
</dbReference>
<evidence type="ECO:0000313" key="19">
    <source>
        <dbReference type="Proteomes" id="UP000319801"/>
    </source>
</evidence>
<comment type="caution">
    <text evidence="18">The sequence shown here is derived from an EMBL/GenBank/DDBJ whole genome shotgun (WGS) entry which is preliminary data.</text>
</comment>
<feature type="compositionally biased region" description="Polar residues" evidence="16">
    <location>
        <begin position="68"/>
        <end position="78"/>
    </location>
</feature>
<feature type="compositionally biased region" description="Low complexity" evidence="16">
    <location>
        <begin position="288"/>
        <end position="308"/>
    </location>
</feature>
<evidence type="ECO:0000256" key="9">
    <source>
        <dbReference type="ARBA" id="ARBA00022927"/>
    </source>
</evidence>
<dbReference type="InterPro" id="IPR027267">
    <property type="entry name" value="AH/BAR_dom_sf"/>
</dbReference>
<evidence type="ECO:0000256" key="12">
    <source>
        <dbReference type="ARBA" id="ARBA00023121"/>
    </source>
</evidence>
<feature type="region of interest" description="Disordered" evidence="16">
    <location>
        <begin position="1"/>
        <end position="321"/>
    </location>
</feature>
<dbReference type="InterPro" id="IPR005329">
    <property type="entry name" value="Sorting_nexin_N"/>
</dbReference>
<dbReference type="Pfam" id="PF03700">
    <property type="entry name" value="Sorting_nexin"/>
    <property type="match status" value="1"/>
</dbReference>
<evidence type="ECO:0000256" key="11">
    <source>
        <dbReference type="ARBA" id="ARBA00023034"/>
    </source>
</evidence>
<dbReference type="Gene3D" id="3.30.1520.10">
    <property type="entry name" value="Phox-like domain"/>
    <property type="match status" value="1"/>
</dbReference>
<dbReference type="GO" id="GO:0006886">
    <property type="term" value="P:intracellular protein transport"/>
    <property type="evidence" value="ECO:0007669"/>
    <property type="project" value="InterPro"/>
</dbReference>
<dbReference type="GO" id="GO:0005829">
    <property type="term" value="C:cytosol"/>
    <property type="evidence" value="ECO:0007669"/>
    <property type="project" value="GOC"/>
</dbReference>
<name>A0A556TI21_BAGYA</name>
<dbReference type="EMBL" id="VCAZ01000001">
    <property type="protein sequence ID" value="TSK13494.1"/>
    <property type="molecule type" value="Genomic_DNA"/>
</dbReference>
<feature type="compositionally biased region" description="Acidic residues" evidence="16">
    <location>
        <begin position="186"/>
        <end position="197"/>
    </location>
</feature>
<dbReference type="SMART" id="SM00312">
    <property type="entry name" value="PX"/>
    <property type="match status" value="2"/>
</dbReference>
<dbReference type="GO" id="GO:0034498">
    <property type="term" value="P:early endosome to Golgi transport"/>
    <property type="evidence" value="ECO:0007669"/>
    <property type="project" value="TreeGrafter"/>
</dbReference>
<evidence type="ECO:0000256" key="6">
    <source>
        <dbReference type="ARBA" id="ARBA00022448"/>
    </source>
</evidence>
<dbReference type="PANTHER" id="PTHR10555">
    <property type="entry name" value="SORTING NEXIN"/>
    <property type="match status" value="1"/>
</dbReference>
<evidence type="ECO:0000256" key="13">
    <source>
        <dbReference type="ARBA" id="ARBA00023136"/>
    </source>
</evidence>
<dbReference type="GO" id="GO:0005794">
    <property type="term" value="C:Golgi apparatus"/>
    <property type="evidence" value="ECO:0007669"/>
    <property type="project" value="UniProtKB-SubCell"/>
</dbReference>
<dbReference type="GO" id="GO:0031901">
    <property type="term" value="C:early endosome membrane"/>
    <property type="evidence" value="ECO:0007669"/>
    <property type="project" value="UniProtKB-SubCell"/>
</dbReference>
<keyword evidence="9" id="KW-0653">Protein transport</keyword>
<sequence length="836" mass="93743">MAAGSERSPPPFPDSEEQDPEPEFGEDEDSDDGADIFTGSVMDPLIHINTSKPPKESFTKALEDPLNDRSSLNPNPEKSTGDTKGEEFDMFADPLGETEDQPVPEKTKNSAPSPNLNKAPPKSSISKSLAAHGDASSAVFRESQNDVKTSEDIFEEPPKDGTSKTAPKPVGGDAAAAKKAPSTDLFGDDDDGDDLFEEPLQAVEKKPQTKETSKGSTDQSKNATTDLFTEEVLKNPPPPAAAAAKAGTDSNSKTNGLHSDEDDLFTEATVELSLDSPRNDHRKRETPKASVPASSLLASASASKPQAKTLEELEEEEKEDKFDLNISVTNPEKVGDGMNAYMAYRVSTQTTLPMFRSAQFTVRRRFSDFLGLYEKLSEKHSQNGHIVPPPPEKSILGMTKVKVGKEDQSSAEFVERRRAALERYLQRLVSHPSLLQDPDVREFLEKEELPRAVSTQALSGAGFLKMINKATDAVSKMTIKMNESDIWFEEKLQEVESEDQQLRKLHAVVESLVNHRKELSMNTAVFAKSVAMLGSSEDNTALSRALSQLAEVEDRIELLHQDQASNDFFVFAEHLADYIRLLGAVRACFDQRMKAWQRWQDAENMLQKKRETEAKLLWANKPDKLQQAKDEIAEWESKVSQYERDFERVSATVRKEVLRFELFRVEILFNGRKHFVLRRQSDFQILHRKLKKILLTPEFPNKRTQLRSKPLEQRRQELEYYVQVILNENEAVPQELLDFLEVKHFHTANKIRGVCYELLHQRVVGYSCDPFLISSKSDLPDVVVAGVLQGFYPQDSKVGLRTSSKLSVRHVHRLPPIPTIVINRSSLSSLPEAQTT</sequence>
<proteinExistence type="inferred from homology"/>
<comment type="similarity">
    <text evidence="4">Belongs to the sorting nexin family.</text>
</comment>
<feature type="compositionally biased region" description="Basic and acidic residues" evidence="16">
    <location>
        <begin position="277"/>
        <end position="287"/>
    </location>
</feature>
<accession>A0A556TI21</accession>
<evidence type="ECO:0000256" key="2">
    <source>
        <dbReference type="ARBA" id="ARBA00004510"/>
    </source>
</evidence>
<evidence type="ECO:0000256" key="16">
    <source>
        <dbReference type="SAM" id="MobiDB-lite"/>
    </source>
</evidence>
<dbReference type="FunFam" id="1.20.1270.60:FF:000012">
    <property type="entry name" value="Sorting nexin 2"/>
    <property type="match status" value="1"/>
</dbReference>
<keyword evidence="6" id="KW-0813">Transport</keyword>
<feature type="compositionally biased region" description="Basic and acidic residues" evidence="16">
    <location>
        <begin position="53"/>
        <end position="67"/>
    </location>
</feature>
<keyword evidence="15" id="KW-0175">Coiled coil</keyword>
<evidence type="ECO:0000256" key="10">
    <source>
        <dbReference type="ARBA" id="ARBA00022990"/>
    </source>
</evidence>
<feature type="compositionally biased region" description="Polar residues" evidence="16">
    <location>
        <begin position="214"/>
        <end position="227"/>
    </location>
</feature>
<dbReference type="Pfam" id="PF09325">
    <property type="entry name" value="Vps5"/>
    <property type="match status" value="1"/>
</dbReference>
<keyword evidence="11" id="KW-0333">Golgi apparatus</keyword>
<keyword evidence="7" id="KW-0597">Phosphoprotein</keyword>
<dbReference type="GO" id="GO:0035091">
    <property type="term" value="F:phosphatidylinositol binding"/>
    <property type="evidence" value="ECO:0007669"/>
    <property type="project" value="InterPro"/>
</dbReference>
<organism evidence="18 19">
    <name type="scientific">Bagarius yarrelli</name>
    <name type="common">Goonch</name>
    <name type="synonym">Bagrus yarrelli</name>
    <dbReference type="NCBI Taxonomy" id="175774"/>
    <lineage>
        <taxon>Eukaryota</taxon>
        <taxon>Metazoa</taxon>
        <taxon>Chordata</taxon>
        <taxon>Craniata</taxon>
        <taxon>Vertebrata</taxon>
        <taxon>Euteleostomi</taxon>
        <taxon>Actinopterygii</taxon>
        <taxon>Neopterygii</taxon>
        <taxon>Teleostei</taxon>
        <taxon>Ostariophysi</taxon>
        <taxon>Siluriformes</taxon>
        <taxon>Sisoridae</taxon>
        <taxon>Sisorinae</taxon>
        <taxon>Bagarius</taxon>
    </lineage>
</organism>
<protein>
    <recommendedName>
        <fullName evidence="5">Sorting nexin-1</fullName>
    </recommendedName>
</protein>
<keyword evidence="19" id="KW-1185">Reference proteome</keyword>